<reference evidence="2" key="1">
    <citation type="submission" date="2020-01" db="EMBL/GenBank/DDBJ databases">
        <authorList>
            <person name="Meier V. D."/>
            <person name="Meier V D."/>
        </authorList>
    </citation>
    <scope>NUCLEOTIDE SEQUENCE</scope>
    <source>
        <strain evidence="2">HLG_WM_MAG_06</strain>
    </source>
</reference>
<accession>A0A6S6RUW1</accession>
<keyword evidence="1" id="KW-1133">Transmembrane helix</keyword>
<gene>
    <name evidence="2" type="ORF">HELGO_WM12365</name>
</gene>
<proteinExistence type="predicted"/>
<keyword evidence="1" id="KW-0812">Transmembrane</keyword>
<protein>
    <submittedName>
        <fullName evidence="2">Uncharacterized protein</fullName>
    </submittedName>
</protein>
<name>A0A6S6RUW1_9BACT</name>
<keyword evidence="1" id="KW-0472">Membrane</keyword>
<evidence type="ECO:0000313" key="2">
    <source>
        <dbReference type="EMBL" id="CAA6800566.1"/>
    </source>
</evidence>
<dbReference type="AlphaFoldDB" id="A0A6S6RUW1"/>
<dbReference type="EMBL" id="CACVAP010000031">
    <property type="protein sequence ID" value="CAA6800566.1"/>
    <property type="molecule type" value="Genomic_DNA"/>
</dbReference>
<feature type="transmembrane region" description="Helical" evidence="1">
    <location>
        <begin position="6"/>
        <end position="26"/>
    </location>
</feature>
<evidence type="ECO:0000256" key="1">
    <source>
        <dbReference type="SAM" id="Phobius"/>
    </source>
</evidence>
<organism evidence="2">
    <name type="scientific">uncultured Sulfurovum sp</name>
    <dbReference type="NCBI Taxonomy" id="269237"/>
    <lineage>
        <taxon>Bacteria</taxon>
        <taxon>Pseudomonadati</taxon>
        <taxon>Campylobacterota</taxon>
        <taxon>Epsilonproteobacteria</taxon>
        <taxon>Campylobacterales</taxon>
        <taxon>Sulfurovaceae</taxon>
        <taxon>Sulfurovum</taxon>
        <taxon>environmental samples</taxon>
    </lineage>
</organism>
<sequence length="138" mass="15608">MNRTVILGLVMISLIMFWLVGFVNTLHDDVDVSHGFQEKTLATGAKSHGTVNIYGTEDLVFSELSEQEKKRLWNSSDLKVEMLKLFPHFVRMKSFVDQNVEEEGAFKELLISHIEEIELEYIGGSLSGEKAQQALSAF</sequence>